<keyword evidence="2" id="KW-1185">Reference proteome</keyword>
<sequence length="148" mass="16315">MLPKVAANVHLALINTRQAIRFAKSALNIFQQLDSSNPVKIALYEAAVDSLTTAFITLQTFPTDPSLPNDPTIPPNAVFPPLEENQLIIKLSESQIVLAMEKTNDAIKYLEVALLLLRVRESDILHPLTLARHDLAATQDVLITVLEP</sequence>
<accession>A0ABV5WJG2</accession>
<reference evidence="1 2" key="1">
    <citation type="submission" date="2024-09" db="EMBL/GenBank/DDBJ databases">
        <authorList>
            <person name="Sun Q."/>
            <person name="Mori K."/>
        </authorList>
    </citation>
    <scope>NUCLEOTIDE SEQUENCE [LARGE SCALE GENOMIC DNA]</scope>
    <source>
        <strain evidence="1 2">JCM 11201</strain>
    </source>
</reference>
<proteinExistence type="predicted"/>
<dbReference type="Proteomes" id="UP001589609">
    <property type="component" value="Unassembled WGS sequence"/>
</dbReference>
<evidence type="ECO:0000313" key="1">
    <source>
        <dbReference type="EMBL" id="MFB9760719.1"/>
    </source>
</evidence>
<name>A0ABV5WJG2_9BACI</name>
<dbReference type="EMBL" id="JBHMAF010000167">
    <property type="protein sequence ID" value="MFB9760719.1"/>
    <property type="molecule type" value="Genomic_DNA"/>
</dbReference>
<protein>
    <submittedName>
        <fullName evidence="1">Uncharacterized protein</fullName>
    </submittedName>
</protein>
<gene>
    <name evidence="1" type="ORF">ACFFMS_20775</name>
</gene>
<comment type="caution">
    <text evidence="1">The sequence shown here is derived from an EMBL/GenBank/DDBJ whole genome shotgun (WGS) entry which is preliminary data.</text>
</comment>
<organism evidence="1 2">
    <name type="scientific">Ectobacillus funiculus</name>
    <dbReference type="NCBI Taxonomy" id="137993"/>
    <lineage>
        <taxon>Bacteria</taxon>
        <taxon>Bacillati</taxon>
        <taxon>Bacillota</taxon>
        <taxon>Bacilli</taxon>
        <taxon>Bacillales</taxon>
        <taxon>Bacillaceae</taxon>
        <taxon>Ectobacillus</taxon>
    </lineage>
</organism>
<evidence type="ECO:0000313" key="2">
    <source>
        <dbReference type="Proteomes" id="UP001589609"/>
    </source>
</evidence>
<dbReference type="RefSeq" id="WP_379951004.1">
    <property type="nucleotide sequence ID" value="NZ_JBHMAF010000167.1"/>
</dbReference>